<sequence>MQNKKIVITGGPGTGKSSIINYLESQGHYCLHEVSRQITIEAQKQGIEQLFLEQPLLFSEKLLEARINQHHEAVQLSKERIFLDRGIPDVVAYMDYFGTNYPDEFTLACNYHKYDKIFLLPPWKEIYTSDNERYESFDQALEIHEHLKKSYLTYGYEPIEVPTGSISSRSSFIMNSLDG</sequence>
<dbReference type="EMBL" id="RBLG01000002">
    <property type="protein sequence ID" value="RKS53277.1"/>
    <property type="molecule type" value="Genomic_DNA"/>
</dbReference>
<dbReference type="SUPFAM" id="SSF52540">
    <property type="entry name" value="P-loop containing nucleoside triphosphate hydrolases"/>
    <property type="match status" value="1"/>
</dbReference>
<comment type="caution">
    <text evidence="2">The sequence shown here is derived from an EMBL/GenBank/DDBJ whole genome shotgun (WGS) entry which is preliminary data.</text>
</comment>
<reference evidence="2 3" key="1">
    <citation type="submission" date="2018-10" db="EMBL/GenBank/DDBJ databases">
        <title>Genomic Encyclopedia of Archaeal and Bacterial Type Strains, Phase II (KMG-II): from individual species to whole genera.</title>
        <authorList>
            <person name="Goeker M."/>
        </authorList>
    </citation>
    <scope>NUCLEOTIDE SEQUENCE [LARGE SCALE GENOMIC DNA]</scope>
    <source>
        <strain evidence="2 3">DSM 19839</strain>
    </source>
</reference>
<dbReference type="Proteomes" id="UP000276282">
    <property type="component" value="Unassembled WGS sequence"/>
</dbReference>
<dbReference type="RefSeq" id="WP_121345383.1">
    <property type="nucleotide sequence ID" value="NZ_RBLG01000002.1"/>
</dbReference>
<protein>
    <submittedName>
        <fullName evidence="2">Putative ATPase</fullName>
    </submittedName>
</protein>
<evidence type="ECO:0000313" key="3">
    <source>
        <dbReference type="Proteomes" id="UP000276282"/>
    </source>
</evidence>
<dbReference type="Pfam" id="PF13521">
    <property type="entry name" value="AAA_28"/>
    <property type="match status" value="1"/>
</dbReference>
<keyword evidence="3" id="KW-1185">Reference proteome</keyword>
<dbReference type="Gene3D" id="3.40.50.300">
    <property type="entry name" value="P-loop containing nucleotide triphosphate hydrolases"/>
    <property type="match status" value="1"/>
</dbReference>
<dbReference type="InterPro" id="IPR038727">
    <property type="entry name" value="NadR/Ttd14_AAA_dom"/>
</dbReference>
<dbReference type="OrthoDB" id="5638848at2"/>
<dbReference type="InterPro" id="IPR027417">
    <property type="entry name" value="P-loop_NTPase"/>
</dbReference>
<accession>A0A495PSW9</accession>
<feature type="domain" description="NadR/Ttd14 AAA" evidence="1">
    <location>
        <begin position="5"/>
        <end position="169"/>
    </location>
</feature>
<name>A0A495PSW9_9FLAO</name>
<evidence type="ECO:0000259" key="1">
    <source>
        <dbReference type="Pfam" id="PF13521"/>
    </source>
</evidence>
<organism evidence="2 3">
    <name type="scientific">Gillisia mitskevichiae</name>
    <dbReference type="NCBI Taxonomy" id="270921"/>
    <lineage>
        <taxon>Bacteria</taxon>
        <taxon>Pseudomonadati</taxon>
        <taxon>Bacteroidota</taxon>
        <taxon>Flavobacteriia</taxon>
        <taxon>Flavobacteriales</taxon>
        <taxon>Flavobacteriaceae</taxon>
        <taxon>Gillisia</taxon>
    </lineage>
</organism>
<proteinExistence type="predicted"/>
<dbReference type="AlphaFoldDB" id="A0A495PSW9"/>
<evidence type="ECO:0000313" key="2">
    <source>
        <dbReference type="EMBL" id="RKS53277.1"/>
    </source>
</evidence>
<gene>
    <name evidence="2" type="ORF">BC962_1526</name>
</gene>